<feature type="domain" description="Cyanovirin-N" evidence="1">
    <location>
        <begin position="3"/>
        <end position="106"/>
    </location>
</feature>
<protein>
    <submittedName>
        <fullName evidence="2">Cyanovirin-n</fullName>
    </submittedName>
</protein>
<dbReference type="Pfam" id="PF08881">
    <property type="entry name" value="CVNH"/>
    <property type="match status" value="1"/>
</dbReference>
<reference evidence="2 3" key="1">
    <citation type="submission" date="2020-05" db="EMBL/GenBank/DDBJ databases">
        <title>Identification and distribution of gene clusters putatively required for synthesis of sphingolipid metabolism inhibitors in phylogenetically diverse species of the filamentous fungus Fusarium.</title>
        <authorList>
            <person name="Kim H.-S."/>
            <person name="Busman M."/>
            <person name="Brown D.W."/>
            <person name="Divon H."/>
            <person name="Uhlig S."/>
            <person name="Proctor R.H."/>
        </authorList>
    </citation>
    <scope>NUCLEOTIDE SEQUENCE [LARGE SCALE GENOMIC DNA]</scope>
    <source>
        <strain evidence="2 3">NRRL 20693</strain>
    </source>
</reference>
<dbReference type="PANTHER" id="PTHR42076">
    <property type="entry name" value="CYANOVIRIN-N HOMOLOG"/>
    <property type="match status" value="1"/>
</dbReference>
<keyword evidence="3" id="KW-1185">Reference proteome</keyword>
<evidence type="ECO:0000313" key="2">
    <source>
        <dbReference type="EMBL" id="KAF5669444.1"/>
    </source>
</evidence>
<evidence type="ECO:0000313" key="3">
    <source>
        <dbReference type="Proteomes" id="UP000567885"/>
    </source>
</evidence>
<dbReference type="SMART" id="SM01111">
    <property type="entry name" value="CVNH"/>
    <property type="match status" value="1"/>
</dbReference>
<evidence type="ECO:0000259" key="1">
    <source>
        <dbReference type="SMART" id="SM01111"/>
    </source>
</evidence>
<organism evidence="2 3">
    <name type="scientific">Fusarium heterosporum</name>
    <dbReference type="NCBI Taxonomy" id="42747"/>
    <lineage>
        <taxon>Eukaryota</taxon>
        <taxon>Fungi</taxon>
        <taxon>Dikarya</taxon>
        <taxon>Ascomycota</taxon>
        <taxon>Pezizomycotina</taxon>
        <taxon>Sordariomycetes</taxon>
        <taxon>Hypocreomycetidae</taxon>
        <taxon>Hypocreales</taxon>
        <taxon>Nectriaceae</taxon>
        <taxon>Fusarium</taxon>
        <taxon>Fusarium heterosporum species complex</taxon>
    </lineage>
</organism>
<accession>A0A8H5TC18</accession>
<dbReference type="OrthoDB" id="2441380at2759"/>
<proteinExistence type="predicted"/>
<gene>
    <name evidence="2" type="ORF">FHETE_4948</name>
</gene>
<dbReference type="SUPFAM" id="SSF51322">
    <property type="entry name" value="Cyanovirin-N"/>
    <property type="match status" value="1"/>
</dbReference>
<dbReference type="EMBL" id="JAAGWQ010000083">
    <property type="protein sequence ID" value="KAF5669444.1"/>
    <property type="molecule type" value="Genomic_DNA"/>
</dbReference>
<name>A0A8H5TC18_FUSHE</name>
<comment type="caution">
    <text evidence="2">The sequence shown here is derived from an EMBL/GenBank/DDBJ whole genome shotgun (WGS) entry which is preliminary data.</text>
</comment>
<dbReference type="PANTHER" id="PTHR42076:SF1">
    <property type="entry name" value="CYANOVIRIN-N DOMAIN-CONTAINING PROTEIN"/>
    <property type="match status" value="1"/>
</dbReference>
<dbReference type="InterPro" id="IPR011058">
    <property type="entry name" value="Cyanovirin-N"/>
</dbReference>
<dbReference type="Proteomes" id="UP000567885">
    <property type="component" value="Unassembled WGS sequence"/>
</dbReference>
<sequence>MGNFHESSSDIYLEDGHILVARCNDADGEPQESRLDLDYYIGNNDGSFEWGGESFSSSASDISFGLEGDYSVPVLRAFLNPYDGDPVEANVNLAECIGNDNGTLVYVPSQ</sequence>
<dbReference type="Gene3D" id="2.30.60.10">
    <property type="entry name" value="Cyanovirin-N"/>
    <property type="match status" value="1"/>
</dbReference>
<dbReference type="AlphaFoldDB" id="A0A8H5TC18"/>
<dbReference type="InterPro" id="IPR036673">
    <property type="entry name" value="Cyanovirin-N_sf"/>
</dbReference>